<dbReference type="PANTHER" id="PTHR10992:SF1075">
    <property type="entry name" value="OS01G0557100 PROTEIN"/>
    <property type="match status" value="1"/>
</dbReference>
<feature type="domain" description="AB hydrolase-1" evidence="1">
    <location>
        <begin position="57"/>
        <end position="318"/>
    </location>
</feature>
<dbReference type="GO" id="GO:0080032">
    <property type="term" value="F:methyl jasmonate esterase activity"/>
    <property type="evidence" value="ECO:0007669"/>
    <property type="project" value="TreeGrafter"/>
</dbReference>
<dbReference type="STRING" id="65489.A0A0D3EQ45"/>
<evidence type="ECO:0000313" key="3">
    <source>
        <dbReference type="Proteomes" id="UP000026960"/>
    </source>
</evidence>
<dbReference type="PaxDb" id="65489-OBART01G19450.1"/>
<dbReference type="GO" id="GO:0080030">
    <property type="term" value="F:methyl indole-3-acetate esterase activity"/>
    <property type="evidence" value="ECO:0007669"/>
    <property type="project" value="TreeGrafter"/>
</dbReference>
<dbReference type="PANTHER" id="PTHR10992">
    <property type="entry name" value="METHYLESTERASE FAMILY MEMBER"/>
    <property type="match status" value="1"/>
</dbReference>
<keyword evidence="3" id="KW-1185">Reference proteome</keyword>
<protein>
    <recommendedName>
        <fullName evidence="1">AB hydrolase-1 domain-containing protein</fullName>
    </recommendedName>
</protein>
<dbReference type="Gramene" id="OBART01G19450.1">
    <property type="protein sequence ID" value="OBART01G19450.1"/>
    <property type="gene ID" value="OBART01G19450"/>
</dbReference>
<dbReference type="GO" id="GO:0009694">
    <property type="term" value="P:jasmonic acid metabolic process"/>
    <property type="evidence" value="ECO:0007669"/>
    <property type="project" value="TreeGrafter"/>
</dbReference>
<sequence length="329" mass="35782">MAPLPAAGAAGRIILAHGACHGGWCWYKVAALLRAAGHRVDAPDLGAAAATATASRLILVHGAGHGGWCWYRIATMLRAAGHRVHAPDLAASGADARRLRDAPTFGDYSRPLLDAVRALPGRRRARRAGGHSFGGMSVALAAETFPDKVAAAVFVAAFLPDCANPPSHPIDTVINSYHDDKITLSFRLIFAMNFCHCQYQESDWMDTVIDPSHAPPSILFGPEFLKKKLYQLSSLEDYTLAKSLVRASSLYVDELRRRAAFREDRYGAVRKVYVVVENDMAIVQEHQRWMVANAEVAEVRVMDAGDHMAMLSAPEELAGHLADVANTYI</sequence>
<dbReference type="FunFam" id="3.40.50.1820:FF:000051">
    <property type="entry name" value="(S)-hydroxynitrile lyase"/>
    <property type="match status" value="1"/>
</dbReference>
<dbReference type="HOGENOM" id="CLU_046066_0_1_1"/>
<dbReference type="GO" id="GO:0009696">
    <property type="term" value="P:salicylic acid metabolic process"/>
    <property type="evidence" value="ECO:0007669"/>
    <property type="project" value="TreeGrafter"/>
</dbReference>
<dbReference type="AlphaFoldDB" id="A0A0D3EQ45"/>
<dbReference type="SUPFAM" id="SSF53474">
    <property type="entry name" value="alpha/beta-Hydrolases"/>
    <property type="match status" value="2"/>
</dbReference>
<dbReference type="EnsemblPlants" id="OBART01G19450.1">
    <property type="protein sequence ID" value="OBART01G19450.1"/>
    <property type="gene ID" value="OBART01G19450"/>
</dbReference>
<name>A0A0D3EQ45_9ORYZ</name>
<dbReference type="InterPro" id="IPR029058">
    <property type="entry name" value="AB_hydrolase_fold"/>
</dbReference>
<evidence type="ECO:0000259" key="1">
    <source>
        <dbReference type="Pfam" id="PF12697"/>
    </source>
</evidence>
<dbReference type="InterPro" id="IPR045889">
    <property type="entry name" value="MES/HNL"/>
</dbReference>
<reference evidence="2" key="1">
    <citation type="journal article" date="2009" name="Rice">
        <title>De Novo Next Generation Sequencing of Plant Genomes.</title>
        <authorList>
            <person name="Rounsley S."/>
            <person name="Marri P.R."/>
            <person name="Yu Y."/>
            <person name="He R."/>
            <person name="Sisneros N."/>
            <person name="Goicoechea J.L."/>
            <person name="Lee S.J."/>
            <person name="Angelova A."/>
            <person name="Kudrna D."/>
            <person name="Luo M."/>
            <person name="Affourtit J."/>
            <person name="Desany B."/>
            <person name="Knight J."/>
            <person name="Niazi F."/>
            <person name="Egholm M."/>
            <person name="Wing R.A."/>
        </authorList>
    </citation>
    <scope>NUCLEOTIDE SEQUENCE [LARGE SCALE GENOMIC DNA]</scope>
    <source>
        <strain evidence="2">cv. IRGC 105608</strain>
    </source>
</reference>
<dbReference type="Pfam" id="PF12697">
    <property type="entry name" value="Abhydrolase_6"/>
    <property type="match status" value="1"/>
</dbReference>
<organism evidence="2">
    <name type="scientific">Oryza barthii</name>
    <dbReference type="NCBI Taxonomy" id="65489"/>
    <lineage>
        <taxon>Eukaryota</taxon>
        <taxon>Viridiplantae</taxon>
        <taxon>Streptophyta</taxon>
        <taxon>Embryophyta</taxon>
        <taxon>Tracheophyta</taxon>
        <taxon>Spermatophyta</taxon>
        <taxon>Magnoliopsida</taxon>
        <taxon>Liliopsida</taxon>
        <taxon>Poales</taxon>
        <taxon>Poaceae</taxon>
        <taxon>BOP clade</taxon>
        <taxon>Oryzoideae</taxon>
        <taxon>Oryzeae</taxon>
        <taxon>Oryzinae</taxon>
        <taxon>Oryza</taxon>
    </lineage>
</organism>
<accession>A0A0D3EQ45</accession>
<evidence type="ECO:0000313" key="2">
    <source>
        <dbReference type="EnsemblPlants" id="OBART01G19450.1"/>
    </source>
</evidence>
<dbReference type="InterPro" id="IPR000073">
    <property type="entry name" value="AB_hydrolase_1"/>
</dbReference>
<proteinExistence type="predicted"/>
<dbReference type="GO" id="GO:0080031">
    <property type="term" value="F:methyl salicylate esterase activity"/>
    <property type="evidence" value="ECO:0007669"/>
    <property type="project" value="TreeGrafter"/>
</dbReference>
<dbReference type="eggNOG" id="ENOG502QR2J">
    <property type="taxonomic scope" value="Eukaryota"/>
</dbReference>
<dbReference type="Gene3D" id="3.40.50.1820">
    <property type="entry name" value="alpha/beta hydrolase"/>
    <property type="match status" value="2"/>
</dbReference>
<reference evidence="2" key="2">
    <citation type="submission" date="2015-03" db="UniProtKB">
        <authorList>
            <consortium name="EnsemblPlants"/>
        </authorList>
    </citation>
    <scope>IDENTIFICATION</scope>
</reference>
<dbReference type="Proteomes" id="UP000026960">
    <property type="component" value="Chromosome 1"/>
</dbReference>